<dbReference type="Gene3D" id="3.40.50.300">
    <property type="entry name" value="P-loop containing nucleotide triphosphate hydrolases"/>
    <property type="match status" value="1"/>
</dbReference>
<evidence type="ECO:0000313" key="2">
    <source>
        <dbReference type="Proteomes" id="UP000291121"/>
    </source>
</evidence>
<gene>
    <name evidence="1" type="ORF">CUN61_01035</name>
</gene>
<keyword evidence="2" id="KW-1185">Reference proteome</keyword>
<sequence length="269" mass="30403">MIARRLGFADLNRLFTGDYASSSAQDAFEEGEHFLLKPFISTICPLIAAQEQNDDRKIINLLRRDSPAFMVDGLNAEKSLKLMIETSKALVNGLQALWGTETIGTILRFCIDKQIIQPSERLRENLERAPRTDTFDADLHSLDKGEWLADSLFQMTPDPVSRYAEYLDNNTAYSTQHGVKGEEYDKVMVVYDDVEAAWNQYSFGKTLTPLTAGEPTDRQRSITQKLAYVSFSRAEEDLRVLLFTADPDAARAELIESKLLVPDQIRIVT</sequence>
<name>A0A4P6FVC2_9PSED</name>
<dbReference type="SUPFAM" id="SSF52540">
    <property type="entry name" value="P-loop containing nucleoside triphosphate hydrolases"/>
    <property type="match status" value="1"/>
</dbReference>
<dbReference type="InterPro" id="IPR027417">
    <property type="entry name" value="P-loop_NTPase"/>
</dbReference>
<organism evidence="1 2">
    <name type="scientific">Pseudomonas arsenicoxydans</name>
    <dbReference type="NCBI Taxonomy" id="702115"/>
    <lineage>
        <taxon>Bacteria</taxon>
        <taxon>Pseudomonadati</taxon>
        <taxon>Pseudomonadota</taxon>
        <taxon>Gammaproteobacteria</taxon>
        <taxon>Pseudomonadales</taxon>
        <taxon>Pseudomonadaceae</taxon>
        <taxon>Pseudomonas</taxon>
    </lineage>
</organism>
<accession>A0A4P6FVC2</accession>
<protein>
    <submittedName>
        <fullName evidence="1">Uncharacterized protein</fullName>
    </submittedName>
</protein>
<dbReference type="AlphaFoldDB" id="A0A4P6FVC2"/>
<dbReference type="EMBL" id="CP024767">
    <property type="protein sequence ID" value="QAY82629.1"/>
    <property type="molecule type" value="Genomic_DNA"/>
</dbReference>
<reference evidence="1 2" key="1">
    <citation type="submission" date="2017-11" db="EMBL/GenBank/DDBJ databases">
        <title>Genome sequence of Pseudomonas arsenicoxydans ACM1.</title>
        <authorList>
            <person name="Nascimento F.X."/>
        </authorList>
    </citation>
    <scope>NUCLEOTIDE SEQUENCE [LARGE SCALE GENOMIC DNA]</scope>
    <source>
        <strain evidence="1 2">ACM1</strain>
    </source>
</reference>
<evidence type="ECO:0000313" key="1">
    <source>
        <dbReference type="EMBL" id="QAY82629.1"/>
    </source>
</evidence>
<proteinExistence type="predicted"/>
<dbReference type="Proteomes" id="UP000291121">
    <property type="component" value="Chromosome"/>
</dbReference>